<proteinExistence type="predicted"/>
<name>A0A5C7HU61_9ROSI</name>
<accession>A0A5C7HU61</accession>
<dbReference type="PANTHER" id="PTHR33924">
    <property type="entry name" value="CATION-TRANSPORTING ATPASE"/>
    <property type="match status" value="1"/>
</dbReference>
<comment type="caution">
    <text evidence="2">The sequence shown here is derived from an EMBL/GenBank/DDBJ whole genome shotgun (WGS) entry which is preliminary data.</text>
</comment>
<evidence type="ECO:0000313" key="3">
    <source>
        <dbReference type="Proteomes" id="UP000323000"/>
    </source>
</evidence>
<dbReference type="Proteomes" id="UP000323000">
    <property type="component" value="Chromosome 6"/>
</dbReference>
<dbReference type="EMBL" id="VAHF01000006">
    <property type="protein sequence ID" value="TXG60653.1"/>
    <property type="molecule type" value="Genomic_DNA"/>
</dbReference>
<keyword evidence="3" id="KW-1185">Reference proteome</keyword>
<feature type="region of interest" description="Disordered" evidence="1">
    <location>
        <begin position="395"/>
        <end position="417"/>
    </location>
</feature>
<gene>
    <name evidence="2" type="ORF">EZV62_015226</name>
</gene>
<dbReference type="PANTHER" id="PTHR33924:SF1">
    <property type="entry name" value="DNA-DIRECTED RNA POLYMERASE SUBUNIT BETA"/>
    <property type="match status" value="1"/>
</dbReference>
<evidence type="ECO:0000256" key="1">
    <source>
        <dbReference type="SAM" id="MobiDB-lite"/>
    </source>
</evidence>
<sequence>MDLPRVGRYKEVNIDLPRVSQYKEVDIDLPGVGRCVEVDIDLPGDGRYDEADIDLPRFGRYVEADIDLPGNGRESSTPLVNEKGLLFIERDEEILRLNAPKIVVSFVPRSGNVAADILAKLGKLMMSGDNFSDGSRKTRPALGDVTNLPVKRGFSSISGDGCVKKLDVETGNSGEFAKKVCLQVENLVKEKCKTIENSMLNDKESGASSPNKRENIVSVVSNAQDKNKINHRVPDLGVTIAHNGVELGDTSRAGCVSSVSIPKKDCGSGERRFVSDAILPDDVHKELFVGCVSSDKDPGVGSVVSSKCGSTEWSRLPKSQGSRSFELERCVGLKGDHCANLNAGADLLKDCSCSFCLKAAYIWSDLHYQDIKGRIAALKKSQKEASFLVEKCGKGKQTDVPGQGGKGKQTDIPGQGNSSNLSKLESDLMSHWKSLFLHMEDIFVQESSQLVSVTSVNMA</sequence>
<dbReference type="OrthoDB" id="1907176at2759"/>
<dbReference type="AlphaFoldDB" id="A0A5C7HU61"/>
<reference evidence="3" key="1">
    <citation type="journal article" date="2019" name="Gigascience">
        <title>De novo genome assembly of the endangered Acer yangbiense, a plant species with extremely small populations endemic to Yunnan Province, China.</title>
        <authorList>
            <person name="Yang J."/>
            <person name="Wariss H.M."/>
            <person name="Tao L."/>
            <person name="Zhang R."/>
            <person name="Yun Q."/>
            <person name="Hollingsworth P."/>
            <person name="Dao Z."/>
            <person name="Luo G."/>
            <person name="Guo H."/>
            <person name="Ma Y."/>
            <person name="Sun W."/>
        </authorList>
    </citation>
    <scope>NUCLEOTIDE SEQUENCE [LARGE SCALE GENOMIC DNA]</scope>
    <source>
        <strain evidence="3">cv. Malutang</strain>
    </source>
</reference>
<protein>
    <submittedName>
        <fullName evidence="2">Uncharacterized protein</fullName>
    </submittedName>
</protein>
<evidence type="ECO:0000313" key="2">
    <source>
        <dbReference type="EMBL" id="TXG60653.1"/>
    </source>
</evidence>
<organism evidence="2 3">
    <name type="scientific">Acer yangbiense</name>
    <dbReference type="NCBI Taxonomy" id="1000413"/>
    <lineage>
        <taxon>Eukaryota</taxon>
        <taxon>Viridiplantae</taxon>
        <taxon>Streptophyta</taxon>
        <taxon>Embryophyta</taxon>
        <taxon>Tracheophyta</taxon>
        <taxon>Spermatophyta</taxon>
        <taxon>Magnoliopsida</taxon>
        <taxon>eudicotyledons</taxon>
        <taxon>Gunneridae</taxon>
        <taxon>Pentapetalae</taxon>
        <taxon>rosids</taxon>
        <taxon>malvids</taxon>
        <taxon>Sapindales</taxon>
        <taxon>Sapindaceae</taxon>
        <taxon>Hippocastanoideae</taxon>
        <taxon>Acereae</taxon>
        <taxon>Acer</taxon>
    </lineage>
</organism>